<evidence type="ECO:0000256" key="2">
    <source>
        <dbReference type="ARBA" id="ARBA00012513"/>
    </source>
</evidence>
<evidence type="ECO:0000256" key="3">
    <source>
        <dbReference type="ARBA" id="ARBA00022553"/>
    </source>
</evidence>
<evidence type="ECO:0000256" key="1">
    <source>
        <dbReference type="ARBA" id="ARBA00004167"/>
    </source>
</evidence>
<dbReference type="PANTHER" id="PTHR47984:SF22">
    <property type="entry name" value="OS03G0125600 PROTEIN"/>
    <property type="match status" value="1"/>
</dbReference>
<name>A0A6B9V9T1_ARAHY</name>
<evidence type="ECO:0000256" key="7">
    <source>
        <dbReference type="ARBA" id="ARBA00022777"/>
    </source>
</evidence>
<evidence type="ECO:0000256" key="8">
    <source>
        <dbReference type="ARBA" id="ARBA00022840"/>
    </source>
</evidence>
<dbReference type="InterPro" id="IPR052232">
    <property type="entry name" value="RLK_Ser/Thr-Kinase"/>
</dbReference>
<evidence type="ECO:0000313" key="14">
    <source>
        <dbReference type="EMBL" id="QHN77544.1"/>
    </source>
</evidence>
<feature type="domain" description="Serine-threonine/tyrosine-protein kinase catalytic" evidence="13">
    <location>
        <begin position="128"/>
        <end position="171"/>
    </location>
</feature>
<keyword evidence="9" id="KW-1133">Transmembrane helix</keyword>
<keyword evidence="10" id="KW-0472">Membrane</keyword>
<dbReference type="AlphaFoldDB" id="A0A6B9V9T1"/>
<gene>
    <name evidence="14" type="ORF">DS421_19g653660</name>
</gene>
<keyword evidence="8" id="KW-0067">ATP-binding</keyword>
<evidence type="ECO:0000256" key="10">
    <source>
        <dbReference type="ARBA" id="ARBA00023136"/>
    </source>
</evidence>
<dbReference type="GO" id="GO:0016020">
    <property type="term" value="C:membrane"/>
    <property type="evidence" value="ECO:0007669"/>
    <property type="project" value="UniProtKB-SubCell"/>
</dbReference>
<dbReference type="EC" id="2.7.11.1" evidence="2"/>
<dbReference type="SUPFAM" id="SSF56112">
    <property type="entry name" value="Protein kinase-like (PK-like)"/>
    <property type="match status" value="1"/>
</dbReference>
<dbReference type="Proteomes" id="UP000464620">
    <property type="component" value="Chromosome B09"/>
</dbReference>
<protein>
    <recommendedName>
        <fullName evidence="2">non-specific serine/threonine protein kinase</fullName>
        <ecNumber evidence="2">2.7.11.1</ecNumber>
    </recommendedName>
</protein>
<evidence type="ECO:0000256" key="5">
    <source>
        <dbReference type="ARBA" id="ARBA00022692"/>
    </source>
</evidence>
<evidence type="ECO:0000256" key="6">
    <source>
        <dbReference type="ARBA" id="ARBA00022741"/>
    </source>
</evidence>
<dbReference type="PANTHER" id="PTHR47984">
    <property type="entry name" value="OS01G0323000 PROTEIN"/>
    <property type="match status" value="1"/>
</dbReference>
<evidence type="ECO:0000256" key="9">
    <source>
        <dbReference type="ARBA" id="ARBA00022989"/>
    </source>
</evidence>
<organism evidence="14 15">
    <name type="scientific">Arachis hypogaea</name>
    <name type="common">Peanut</name>
    <dbReference type="NCBI Taxonomy" id="3818"/>
    <lineage>
        <taxon>Eukaryota</taxon>
        <taxon>Viridiplantae</taxon>
        <taxon>Streptophyta</taxon>
        <taxon>Embryophyta</taxon>
        <taxon>Tracheophyta</taxon>
        <taxon>Spermatophyta</taxon>
        <taxon>Magnoliopsida</taxon>
        <taxon>eudicotyledons</taxon>
        <taxon>Gunneridae</taxon>
        <taxon>Pentapetalae</taxon>
        <taxon>rosids</taxon>
        <taxon>fabids</taxon>
        <taxon>Fabales</taxon>
        <taxon>Fabaceae</taxon>
        <taxon>Papilionoideae</taxon>
        <taxon>50 kb inversion clade</taxon>
        <taxon>dalbergioids sensu lato</taxon>
        <taxon>Dalbergieae</taxon>
        <taxon>Pterocarpus clade</taxon>
        <taxon>Arachis</taxon>
    </lineage>
</organism>
<comment type="subcellular location">
    <subcellularLocation>
        <location evidence="1">Membrane</location>
        <topology evidence="1">Single-pass membrane protein</topology>
    </subcellularLocation>
</comment>
<dbReference type="InterPro" id="IPR011009">
    <property type="entry name" value="Kinase-like_dom_sf"/>
</dbReference>
<keyword evidence="3" id="KW-0597">Phosphoprotein</keyword>
<keyword evidence="7 14" id="KW-0418">Kinase</keyword>
<comment type="catalytic activity">
    <reaction evidence="11">
        <text>L-threonyl-[protein] + ATP = O-phospho-L-threonyl-[protein] + ADP + H(+)</text>
        <dbReference type="Rhea" id="RHEA:46608"/>
        <dbReference type="Rhea" id="RHEA-COMP:11060"/>
        <dbReference type="Rhea" id="RHEA-COMP:11605"/>
        <dbReference type="ChEBI" id="CHEBI:15378"/>
        <dbReference type="ChEBI" id="CHEBI:30013"/>
        <dbReference type="ChEBI" id="CHEBI:30616"/>
        <dbReference type="ChEBI" id="CHEBI:61977"/>
        <dbReference type="ChEBI" id="CHEBI:456216"/>
        <dbReference type="EC" id="2.7.11.1"/>
    </reaction>
</comment>
<keyword evidence="6" id="KW-0547">Nucleotide-binding</keyword>
<evidence type="ECO:0000256" key="11">
    <source>
        <dbReference type="ARBA" id="ARBA00047899"/>
    </source>
</evidence>
<dbReference type="GO" id="GO:0004674">
    <property type="term" value="F:protein serine/threonine kinase activity"/>
    <property type="evidence" value="ECO:0007669"/>
    <property type="project" value="UniProtKB-EC"/>
</dbReference>
<keyword evidence="4" id="KW-0808">Transferase</keyword>
<proteinExistence type="predicted"/>
<sequence length="215" mass="23723">MEEKIPKKASEILRKKVSKRKVQSSARAFALLLPINVARSLVFPFHDSSLSDLLLASWSFSNPFHSRDCSFSSVSCLFSDRRHRNTLPPPPLHSGPPLHCFLSPLCSSSSPATLISILLPPPLPLPLTPLSYVAPEYACTGMLTEKSDVYSFGILIMEIITVRSPADYSKPQGEVNLIEWLKAMVDNRKSEELIDLNLLENPSSKALKLCSVGCS</sequence>
<dbReference type="Pfam" id="PF07714">
    <property type="entry name" value="PK_Tyr_Ser-Thr"/>
    <property type="match status" value="1"/>
</dbReference>
<dbReference type="GO" id="GO:0005524">
    <property type="term" value="F:ATP binding"/>
    <property type="evidence" value="ECO:0007669"/>
    <property type="project" value="UniProtKB-KW"/>
</dbReference>
<evidence type="ECO:0000259" key="13">
    <source>
        <dbReference type="Pfam" id="PF07714"/>
    </source>
</evidence>
<keyword evidence="5" id="KW-0812">Transmembrane</keyword>
<reference evidence="14 15" key="1">
    <citation type="submission" date="2020-01" db="EMBL/GenBank/DDBJ databases">
        <title>Genome sequence of Arachis hypogaea, cultivar Shitouqi.</title>
        <authorList>
            <person name="Zhuang W."/>
            <person name="Chen H."/>
            <person name="Varshney R."/>
            <person name="Wang D."/>
            <person name="Ming R."/>
        </authorList>
    </citation>
    <scope>NUCLEOTIDE SEQUENCE [LARGE SCALE GENOMIC DNA]</scope>
    <source>
        <tissue evidence="14">Young leaf</tissue>
    </source>
</reference>
<dbReference type="EMBL" id="CP031001">
    <property type="protein sequence ID" value="QHN77544.1"/>
    <property type="molecule type" value="Genomic_DNA"/>
</dbReference>
<evidence type="ECO:0000313" key="15">
    <source>
        <dbReference type="Proteomes" id="UP000464620"/>
    </source>
</evidence>
<comment type="catalytic activity">
    <reaction evidence="12">
        <text>L-seryl-[protein] + ATP = O-phospho-L-seryl-[protein] + ADP + H(+)</text>
        <dbReference type="Rhea" id="RHEA:17989"/>
        <dbReference type="Rhea" id="RHEA-COMP:9863"/>
        <dbReference type="Rhea" id="RHEA-COMP:11604"/>
        <dbReference type="ChEBI" id="CHEBI:15378"/>
        <dbReference type="ChEBI" id="CHEBI:29999"/>
        <dbReference type="ChEBI" id="CHEBI:30616"/>
        <dbReference type="ChEBI" id="CHEBI:83421"/>
        <dbReference type="ChEBI" id="CHEBI:456216"/>
        <dbReference type="EC" id="2.7.11.1"/>
    </reaction>
</comment>
<evidence type="ECO:0000256" key="4">
    <source>
        <dbReference type="ARBA" id="ARBA00022679"/>
    </source>
</evidence>
<evidence type="ECO:0000256" key="12">
    <source>
        <dbReference type="ARBA" id="ARBA00048679"/>
    </source>
</evidence>
<dbReference type="Gene3D" id="1.10.510.10">
    <property type="entry name" value="Transferase(Phosphotransferase) domain 1"/>
    <property type="match status" value="1"/>
</dbReference>
<accession>A0A6B9V9T1</accession>
<dbReference type="InterPro" id="IPR001245">
    <property type="entry name" value="Ser-Thr/Tyr_kinase_cat_dom"/>
</dbReference>